<dbReference type="Pfam" id="PF13561">
    <property type="entry name" value="adh_short_C2"/>
    <property type="match status" value="1"/>
</dbReference>
<dbReference type="Gene3D" id="3.40.50.720">
    <property type="entry name" value="NAD(P)-binding Rossmann-like Domain"/>
    <property type="match status" value="1"/>
</dbReference>
<dbReference type="InterPro" id="IPR002347">
    <property type="entry name" value="SDR_fam"/>
</dbReference>
<dbReference type="RefSeq" id="WP_163741258.1">
    <property type="nucleotide sequence ID" value="NZ_JAAGOA010000015.1"/>
</dbReference>
<organism evidence="4 5">
    <name type="scientific">Phytoactinopolyspora halotolerans</name>
    <dbReference type="NCBI Taxonomy" id="1981512"/>
    <lineage>
        <taxon>Bacteria</taxon>
        <taxon>Bacillati</taxon>
        <taxon>Actinomycetota</taxon>
        <taxon>Actinomycetes</taxon>
        <taxon>Jiangellales</taxon>
        <taxon>Jiangellaceae</taxon>
        <taxon>Phytoactinopolyspora</taxon>
    </lineage>
</organism>
<dbReference type="Proteomes" id="UP000475214">
    <property type="component" value="Unassembled WGS sequence"/>
</dbReference>
<sequence length="280" mass="28746">MGGSVAVANSVQPALAGRVAIVTGANHGIGAATASALARQGAAVLISYLRVDNKPDPGTPDAYNQGRARHAEHVVEEIRNAGGQAEAVEADLSDVSTPAMLFDAAERAFGPVDILVNNASGWMADTFTATSTDGFGRTLQAVSATTADRVLNVDARGAALLIAEFARRHIDRGGTWGRIVGLTSGGDMGFPGEVSYGAAKAAQANYTMSAASELGTFGVTANVVHPPVTDTGWVTPDVVDFVESSPVLFNVAEPAEVAEVIAYLCSDAASLITGNTIYLR</sequence>
<dbReference type="PANTHER" id="PTHR43639:SF1">
    <property type="entry name" value="SHORT-CHAIN DEHYDROGENASE_REDUCTASE FAMILY PROTEIN"/>
    <property type="match status" value="1"/>
</dbReference>
<evidence type="ECO:0000313" key="4">
    <source>
        <dbReference type="EMBL" id="NEE02586.1"/>
    </source>
</evidence>
<evidence type="ECO:0000256" key="1">
    <source>
        <dbReference type="ARBA" id="ARBA00006484"/>
    </source>
</evidence>
<protein>
    <submittedName>
        <fullName evidence="4">SDR family oxidoreductase</fullName>
    </submittedName>
</protein>
<dbReference type="PANTHER" id="PTHR43639">
    <property type="entry name" value="OXIDOREDUCTASE, SHORT-CHAIN DEHYDROGENASE/REDUCTASE FAMILY (AFU_ORTHOLOGUE AFUA_5G02870)"/>
    <property type="match status" value="1"/>
</dbReference>
<comment type="caution">
    <text evidence="4">The sequence shown here is derived from an EMBL/GenBank/DDBJ whole genome shotgun (WGS) entry which is preliminary data.</text>
</comment>
<name>A0A6L9SBD9_9ACTN</name>
<dbReference type="PRINTS" id="PR00081">
    <property type="entry name" value="GDHRDH"/>
</dbReference>
<evidence type="ECO:0000256" key="2">
    <source>
        <dbReference type="ARBA" id="ARBA00023002"/>
    </source>
</evidence>
<dbReference type="SUPFAM" id="SSF51735">
    <property type="entry name" value="NAD(P)-binding Rossmann-fold domains"/>
    <property type="match status" value="1"/>
</dbReference>
<keyword evidence="5" id="KW-1185">Reference proteome</keyword>
<comment type="similarity">
    <text evidence="1 3">Belongs to the short-chain dehydrogenases/reductases (SDR) family.</text>
</comment>
<gene>
    <name evidence="4" type="ORF">G1H10_20675</name>
</gene>
<dbReference type="PRINTS" id="PR00080">
    <property type="entry name" value="SDRFAMILY"/>
</dbReference>
<dbReference type="InterPro" id="IPR036291">
    <property type="entry name" value="NAD(P)-bd_dom_sf"/>
</dbReference>
<dbReference type="AlphaFoldDB" id="A0A6L9SBD9"/>
<dbReference type="Pfam" id="PF00106">
    <property type="entry name" value="adh_short"/>
    <property type="match status" value="1"/>
</dbReference>
<dbReference type="EMBL" id="JAAGOA010000015">
    <property type="protein sequence ID" value="NEE02586.1"/>
    <property type="molecule type" value="Genomic_DNA"/>
</dbReference>
<dbReference type="GO" id="GO:0016491">
    <property type="term" value="F:oxidoreductase activity"/>
    <property type="evidence" value="ECO:0007669"/>
    <property type="project" value="UniProtKB-KW"/>
</dbReference>
<proteinExistence type="inferred from homology"/>
<reference evidence="4 5" key="1">
    <citation type="submission" date="2020-02" db="EMBL/GenBank/DDBJ databases">
        <authorList>
            <person name="Li X.-J."/>
            <person name="Han X.-M."/>
        </authorList>
    </citation>
    <scope>NUCLEOTIDE SEQUENCE [LARGE SCALE GENOMIC DNA]</scope>
    <source>
        <strain evidence="4 5">CCTCC AB 2017055</strain>
    </source>
</reference>
<evidence type="ECO:0000256" key="3">
    <source>
        <dbReference type="RuleBase" id="RU000363"/>
    </source>
</evidence>
<keyword evidence="2" id="KW-0560">Oxidoreductase</keyword>
<accession>A0A6L9SBD9</accession>
<evidence type="ECO:0000313" key="5">
    <source>
        <dbReference type="Proteomes" id="UP000475214"/>
    </source>
</evidence>